<proteinExistence type="predicted"/>
<feature type="transmembrane region" description="Helical" evidence="1">
    <location>
        <begin position="7"/>
        <end position="27"/>
    </location>
</feature>
<organism evidence="2 3">
    <name type="scientific">Cytobacillus citreus</name>
    <dbReference type="NCBI Taxonomy" id="2833586"/>
    <lineage>
        <taxon>Bacteria</taxon>
        <taxon>Bacillati</taxon>
        <taxon>Bacillota</taxon>
        <taxon>Bacilli</taxon>
        <taxon>Bacillales</taxon>
        <taxon>Bacillaceae</taxon>
        <taxon>Cytobacillus</taxon>
    </lineage>
</organism>
<evidence type="ECO:0000313" key="3">
    <source>
        <dbReference type="Proteomes" id="UP000681027"/>
    </source>
</evidence>
<dbReference type="EMBL" id="JAGYPM010000002">
    <property type="protein sequence ID" value="MBS4190459.1"/>
    <property type="molecule type" value="Genomic_DNA"/>
</dbReference>
<keyword evidence="1" id="KW-0472">Membrane</keyword>
<sequence>MKFNKYSLLLISFLTFISIGTFLYFKYLNAEEFSKLDGGLQPSYDALNLEIINIIYIPTVMIIHILLFIVFKFKDKKQSIVK</sequence>
<comment type="caution">
    <text evidence="2">The sequence shown here is derived from an EMBL/GenBank/DDBJ whole genome shotgun (WGS) entry which is preliminary data.</text>
</comment>
<gene>
    <name evidence="2" type="ORF">KHA94_09680</name>
</gene>
<reference evidence="2 3" key="1">
    <citation type="submission" date="2021-05" db="EMBL/GenBank/DDBJ databases">
        <title>Novel Bacillus species.</title>
        <authorList>
            <person name="Liu G."/>
        </authorList>
    </citation>
    <scope>NUCLEOTIDE SEQUENCE [LARGE SCALE GENOMIC DNA]</scope>
    <source>
        <strain evidence="2 3">FJAT-49705</strain>
    </source>
</reference>
<feature type="transmembrane region" description="Helical" evidence="1">
    <location>
        <begin position="47"/>
        <end position="71"/>
    </location>
</feature>
<dbReference type="RefSeq" id="WP_213101906.1">
    <property type="nucleotide sequence ID" value="NZ_JAGYPM010000002.1"/>
</dbReference>
<keyword evidence="1" id="KW-1133">Transmembrane helix</keyword>
<keyword evidence="3" id="KW-1185">Reference proteome</keyword>
<evidence type="ECO:0000256" key="1">
    <source>
        <dbReference type="SAM" id="Phobius"/>
    </source>
</evidence>
<dbReference type="Proteomes" id="UP000681027">
    <property type="component" value="Unassembled WGS sequence"/>
</dbReference>
<keyword evidence="1" id="KW-0812">Transmembrane</keyword>
<name>A0ABS5NU95_9BACI</name>
<accession>A0ABS5NU95</accession>
<evidence type="ECO:0000313" key="2">
    <source>
        <dbReference type="EMBL" id="MBS4190459.1"/>
    </source>
</evidence>
<protein>
    <submittedName>
        <fullName evidence="2">Uncharacterized protein</fullName>
    </submittedName>
</protein>